<dbReference type="EMBL" id="CP063231">
    <property type="protein sequence ID" value="URL56857.1"/>
    <property type="molecule type" value="Genomic_DNA"/>
</dbReference>
<feature type="region of interest" description="Disordered" evidence="1">
    <location>
        <begin position="83"/>
        <end position="144"/>
    </location>
</feature>
<feature type="compositionally biased region" description="Acidic residues" evidence="1">
    <location>
        <begin position="105"/>
        <end position="133"/>
    </location>
</feature>
<reference evidence="2" key="1">
    <citation type="submission" date="2020-10" db="EMBL/GenBank/DDBJ databases">
        <title>Whole-genome sequence of Luteibacter sp. EIF3.</title>
        <authorList>
            <person name="Friedrich I."/>
            <person name="Hertel R."/>
            <person name="Daniel R."/>
        </authorList>
    </citation>
    <scope>NUCLEOTIDE SEQUENCE</scope>
    <source>
        <strain evidence="2">EIF3</strain>
    </source>
</reference>
<gene>
    <name evidence="2" type="ORF">IM816_09225</name>
</gene>
<evidence type="ECO:0000313" key="2">
    <source>
        <dbReference type="EMBL" id="URL56857.1"/>
    </source>
</evidence>
<feature type="compositionally biased region" description="Polar residues" evidence="1">
    <location>
        <begin position="93"/>
        <end position="102"/>
    </location>
</feature>
<dbReference type="Proteomes" id="UP001056681">
    <property type="component" value="Chromosome"/>
</dbReference>
<name>A0ABY4SYS1_9GAMM</name>
<evidence type="ECO:0000256" key="1">
    <source>
        <dbReference type="SAM" id="MobiDB-lite"/>
    </source>
</evidence>
<proteinExistence type="predicted"/>
<organism evidence="2 3">
    <name type="scientific">Luteibacter flocculans</name>
    <dbReference type="NCBI Taxonomy" id="2780091"/>
    <lineage>
        <taxon>Bacteria</taxon>
        <taxon>Pseudomonadati</taxon>
        <taxon>Pseudomonadota</taxon>
        <taxon>Gammaproteobacteria</taxon>
        <taxon>Lysobacterales</taxon>
        <taxon>Rhodanobacteraceae</taxon>
        <taxon>Luteibacter</taxon>
    </lineage>
</organism>
<sequence>MRLTPDGKETAAAAVTVSGASALTSTVIGKQGNNMRDTIELLEAIGRDAALRDASAEELAELLAKAGATEALVKAAALGDSSHLDGEFGRITMHTTQISQTPCHEDDDDGDDDGDDDCDDNDDQGDDDCDDEPQAPPAPGHAEP</sequence>
<evidence type="ECO:0000313" key="3">
    <source>
        <dbReference type="Proteomes" id="UP001056681"/>
    </source>
</evidence>
<accession>A0ABY4SYS1</accession>
<feature type="compositionally biased region" description="Pro residues" evidence="1">
    <location>
        <begin position="134"/>
        <end position="144"/>
    </location>
</feature>
<keyword evidence="3" id="KW-1185">Reference proteome</keyword>
<protein>
    <submittedName>
        <fullName evidence="2">Uncharacterized protein</fullName>
    </submittedName>
</protein>
<dbReference type="RefSeq" id="WP_250337828.1">
    <property type="nucleotide sequence ID" value="NZ_CP063231.1"/>
</dbReference>